<feature type="transmembrane region" description="Helical" evidence="7">
    <location>
        <begin position="93"/>
        <end position="116"/>
    </location>
</feature>
<feature type="transmembrane region" description="Helical" evidence="7">
    <location>
        <begin position="155"/>
        <end position="175"/>
    </location>
</feature>
<feature type="domain" description="Major facilitator superfamily (MFS) profile" evidence="8">
    <location>
        <begin position="27"/>
        <end position="410"/>
    </location>
</feature>
<evidence type="ECO:0000256" key="2">
    <source>
        <dbReference type="ARBA" id="ARBA00022448"/>
    </source>
</evidence>
<dbReference type="RefSeq" id="WP_035925276.1">
    <property type="nucleotide sequence ID" value="NZ_JSUH01000005.1"/>
</dbReference>
<evidence type="ECO:0000256" key="4">
    <source>
        <dbReference type="ARBA" id="ARBA00022692"/>
    </source>
</evidence>
<evidence type="ECO:0000259" key="8">
    <source>
        <dbReference type="PROSITE" id="PS50850"/>
    </source>
</evidence>
<dbReference type="InterPro" id="IPR020846">
    <property type="entry name" value="MFS_dom"/>
</dbReference>
<proteinExistence type="predicted"/>
<evidence type="ECO:0000313" key="10">
    <source>
        <dbReference type="Proteomes" id="UP000030466"/>
    </source>
</evidence>
<keyword evidence="2" id="KW-0813">Transport</keyword>
<dbReference type="SUPFAM" id="SSF103473">
    <property type="entry name" value="MFS general substrate transporter"/>
    <property type="match status" value="1"/>
</dbReference>
<comment type="subcellular location">
    <subcellularLocation>
        <location evidence="1">Cell membrane</location>
        <topology evidence="1">Multi-pass membrane protein</topology>
    </subcellularLocation>
</comment>
<keyword evidence="5 7" id="KW-1133">Transmembrane helix</keyword>
<dbReference type="InterPro" id="IPR011701">
    <property type="entry name" value="MFS"/>
</dbReference>
<feature type="transmembrane region" description="Helical" evidence="7">
    <location>
        <begin position="61"/>
        <end position="81"/>
    </location>
</feature>
<feature type="transmembrane region" description="Helical" evidence="7">
    <location>
        <begin position="387"/>
        <end position="405"/>
    </location>
</feature>
<dbReference type="GO" id="GO:0022857">
    <property type="term" value="F:transmembrane transporter activity"/>
    <property type="evidence" value="ECO:0007669"/>
    <property type="project" value="InterPro"/>
</dbReference>
<dbReference type="Pfam" id="PF07690">
    <property type="entry name" value="MFS_1"/>
    <property type="match status" value="1"/>
</dbReference>
<feature type="transmembrane region" description="Helical" evidence="7">
    <location>
        <begin position="122"/>
        <end position="143"/>
    </location>
</feature>
<dbReference type="PANTHER" id="PTHR23517">
    <property type="entry name" value="RESISTANCE PROTEIN MDTM, PUTATIVE-RELATED-RELATED"/>
    <property type="match status" value="1"/>
</dbReference>
<keyword evidence="6 7" id="KW-0472">Membrane</keyword>
<organism evidence="9 10">
    <name type="scientific">Kocuria rosea subsp. polaris</name>
    <dbReference type="NCBI Taxonomy" id="136273"/>
    <lineage>
        <taxon>Bacteria</taxon>
        <taxon>Bacillati</taxon>
        <taxon>Actinomycetota</taxon>
        <taxon>Actinomycetes</taxon>
        <taxon>Micrococcales</taxon>
        <taxon>Micrococcaceae</taxon>
        <taxon>Kocuria</taxon>
    </lineage>
</organism>
<reference evidence="9 10" key="1">
    <citation type="journal article" date="2003" name="Int. J. Syst. Evol. Microbiol.">
        <title>Kocuria polaris sp. nov., an orange-pigmented psychrophilic bacterium isolated from an Antarctic cyanobacterial mat sample.</title>
        <authorList>
            <person name="Reddy G.S."/>
            <person name="Prakash J.S."/>
            <person name="Prabahar V."/>
            <person name="Matsumoto G.I."/>
            <person name="Stackebrandt E."/>
            <person name="Shivaji S."/>
        </authorList>
    </citation>
    <scope>NUCLEOTIDE SEQUENCE [LARGE SCALE GENOMIC DNA]</scope>
    <source>
        <strain evidence="9 10">CMS 76or</strain>
    </source>
</reference>
<feature type="transmembrane region" description="Helical" evidence="7">
    <location>
        <begin position="264"/>
        <end position="287"/>
    </location>
</feature>
<feature type="transmembrane region" description="Helical" evidence="7">
    <location>
        <begin position="181"/>
        <end position="200"/>
    </location>
</feature>
<dbReference type="PROSITE" id="PS50850">
    <property type="entry name" value="MFS"/>
    <property type="match status" value="1"/>
</dbReference>
<gene>
    <name evidence="9" type="ORF">GY22_06800</name>
</gene>
<dbReference type="AlphaFoldDB" id="A0A0A6VUE6"/>
<keyword evidence="3" id="KW-1003">Cell membrane</keyword>
<dbReference type="Proteomes" id="UP000030466">
    <property type="component" value="Unassembled WGS sequence"/>
</dbReference>
<keyword evidence="4 7" id="KW-0812">Transmembrane</keyword>
<feature type="transmembrane region" description="Helical" evidence="7">
    <location>
        <begin position="361"/>
        <end position="381"/>
    </location>
</feature>
<name>A0A0A6VUE6_KOCRO</name>
<feature type="transmembrane region" description="Helical" evidence="7">
    <location>
        <begin position="28"/>
        <end position="49"/>
    </location>
</feature>
<evidence type="ECO:0000256" key="7">
    <source>
        <dbReference type="SAM" id="Phobius"/>
    </source>
</evidence>
<feature type="transmembrane region" description="Helical" evidence="7">
    <location>
        <begin position="294"/>
        <end position="315"/>
    </location>
</feature>
<dbReference type="InterPro" id="IPR036259">
    <property type="entry name" value="MFS_trans_sf"/>
</dbReference>
<evidence type="ECO:0000256" key="6">
    <source>
        <dbReference type="ARBA" id="ARBA00023136"/>
    </source>
</evidence>
<keyword evidence="10" id="KW-1185">Reference proteome</keyword>
<evidence type="ECO:0000313" key="9">
    <source>
        <dbReference type="EMBL" id="KHD97823.1"/>
    </source>
</evidence>
<evidence type="ECO:0000256" key="1">
    <source>
        <dbReference type="ARBA" id="ARBA00004651"/>
    </source>
</evidence>
<protein>
    <submittedName>
        <fullName evidence="9">MFS transporter</fullName>
    </submittedName>
</protein>
<dbReference type="InterPro" id="IPR050171">
    <property type="entry name" value="MFS_Transporters"/>
</dbReference>
<evidence type="ECO:0000256" key="5">
    <source>
        <dbReference type="ARBA" id="ARBA00022989"/>
    </source>
</evidence>
<dbReference type="GO" id="GO:0005886">
    <property type="term" value="C:plasma membrane"/>
    <property type="evidence" value="ECO:0007669"/>
    <property type="project" value="UniProtKB-SubCell"/>
</dbReference>
<dbReference type="PANTHER" id="PTHR23517:SF13">
    <property type="entry name" value="MAJOR FACILITATOR SUPERFAMILY MFS_1"/>
    <property type="match status" value="1"/>
</dbReference>
<accession>A0A0A6VUE6</accession>
<comment type="caution">
    <text evidence="9">The sequence shown here is derived from an EMBL/GenBank/DDBJ whole genome shotgun (WGS) entry which is preliminary data.</text>
</comment>
<feature type="transmembrane region" description="Helical" evidence="7">
    <location>
        <begin position="236"/>
        <end position="258"/>
    </location>
</feature>
<dbReference type="Gene3D" id="1.20.1250.20">
    <property type="entry name" value="MFS general substrate transporter like domains"/>
    <property type="match status" value="1"/>
</dbReference>
<sequence>MTVFNELTMRSGAGDAGRGWNAGSRSRLVLTMSTTALLLVGADLATPLYPALQERLGLGPFAVTVAFSSYVLALIAGLVLYGHWSDHIGRRTALVLSVLVGLAGEIVFATAGGLAGLVTGRVLQGAAVAMVTGASSAALRELLPHRPEWAGRFTLLASAGGVAAGPLLGGALGQLPHPTTTPFAVHCTMLIAVLVPLWTLHARPAIAPAPGSAAFKALRPRRLCLPPGVRTRFQQAAAVGFLSFALFGFSLSLAPGYFARTLGVSSPAGIGALAALVLIGSATAQLVGRPRVRALPGALVGMALGTALIGVAGALSSLPLLLLGALFAGAAQGVAFRTAFNELSVAVPAADNARVVSAVYVVTYLGSAVPVLGLGVLAGAVGVPSSVHWFAGTLAGACLLLAGTVRLRARRGPRRGQQA</sequence>
<dbReference type="EMBL" id="JSUH01000005">
    <property type="protein sequence ID" value="KHD97823.1"/>
    <property type="molecule type" value="Genomic_DNA"/>
</dbReference>
<evidence type="ECO:0000256" key="3">
    <source>
        <dbReference type="ARBA" id="ARBA00022475"/>
    </source>
</evidence>
<dbReference type="OrthoDB" id="3177957at2"/>
<feature type="transmembrane region" description="Helical" evidence="7">
    <location>
        <begin position="321"/>
        <end position="340"/>
    </location>
</feature>